<dbReference type="InterPro" id="IPR027417">
    <property type="entry name" value="P-loop_NTPase"/>
</dbReference>
<dbReference type="SUPFAM" id="SSF52540">
    <property type="entry name" value="P-loop containing nucleoside triphosphate hydrolases"/>
    <property type="match status" value="1"/>
</dbReference>
<accession>A0A0T5X8W0</accession>
<keyword evidence="2" id="KW-0378">Hydrolase</keyword>
<organism evidence="4 5">
    <name type="scientific">Acetomicrobium hydrogeniformans ATCC BAA-1850</name>
    <dbReference type="NCBI Taxonomy" id="592015"/>
    <lineage>
        <taxon>Bacteria</taxon>
        <taxon>Thermotogati</taxon>
        <taxon>Synergistota</taxon>
        <taxon>Synergistia</taxon>
        <taxon>Synergistales</taxon>
        <taxon>Acetomicrobiaceae</taxon>
        <taxon>Acetomicrobium</taxon>
    </lineage>
</organism>
<dbReference type="RefSeq" id="WP_009200387.1">
    <property type="nucleotide sequence ID" value="NZ_ACJX03000001.1"/>
</dbReference>
<dbReference type="PANTHER" id="PTHR43146">
    <property type="entry name" value="CANCER-RELATED NUCLEOSIDE-TRIPHOSPHATASE"/>
    <property type="match status" value="1"/>
</dbReference>
<dbReference type="Gene3D" id="3.40.50.300">
    <property type="entry name" value="P-loop containing nucleotide triphosphate hydrolases"/>
    <property type="match status" value="1"/>
</dbReference>
<protein>
    <submittedName>
        <fullName evidence="4">Putative nucleoside-triphosphatase THEP1</fullName>
    </submittedName>
</protein>
<comment type="caution">
    <text evidence="4">The sequence shown here is derived from an EMBL/GenBank/DDBJ whole genome shotgun (WGS) entry which is preliminary data.</text>
</comment>
<reference evidence="5" key="1">
    <citation type="submission" date="2012-09" db="EMBL/GenBank/DDBJ databases">
        <authorList>
            <person name="Weinstock G."/>
            <person name="Sodergren E."/>
            <person name="Clifton S."/>
            <person name="Fulton L."/>
            <person name="Fulton B."/>
            <person name="Courtney L."/>
            <person name="Fronick C."/>
            <person name="Harrison M."/>
            <person name="Strong C."/>
            <person name="Farmer C."/>
            <person name="Delehaunty K."/>
            <person name="Markovic C."/>
            <person name="Hall O."/>
            <person name="Minx P."/>
            <person name="Tomlinson C."/>
            <person name="Mitreva M."/>
            <person name="Nelson J."/>
            <person name="Hou S."/>
            <person name="Wollam A."/>
            <person name="Pepin K.H."/>
            <person name="Johnson M."/>
            <person name="Bhonagiri V."/>
            <person name="Nash W.E."/>
            <person name="Suruliraj S."/>
            <person name="Warren W."/>
            <person name="Chinwalla A."/>
            <person name="Mardis E.R."/>
            <person name="Wilson R.K."/>
        </authorList>
    </citation>
    <scope>NUCLEOTIDE SEQUENCE [LARGE SCALE GENOMIC DNA]</scope>
    <source>
        <strain evidence="5">OS1</strain>
    </source>
</reference>
<dbReference type="STRING" id="592015.HMPREF1705_03982"/>
<keyword evidence="5" id="KW-1185">Reference proteome</keyword>
<dbReference type="GO" id="GO:0005524">
    <property type="term" value="F:ATP binding"/>
    <property type="evidence" value="ECO:0007669"/>
    <property type="project" value="UniProtKB-KW"/>
</dbReference>
<dbReference type="Pfam" id="PF03266">
    <property type="entry name" value="NTPase_1"/>
    <property type="match status" value="1"/>
</dbReference>
<evidence type="ECO:0000313" key="5">
    <source>
        <dbReference type="Proteomes" id="UP000005273"/>
    </source>
</evidence>
<evidence type="ECO:0000313" key="4">
    <source>
        <dbReference type="EMBL" id="KRT34739.1"/>
    </source>
</evidence>
<dbReference type="EMBL" id="ACJX03000001">
    <property type="protein sequence ID" value="KRT34739.1"/>
    <property type="molecule type" value="Genomic_DNA"/>
</dbReference>
<proteinExistence type="predicted"/>
<keyword evidence="3" id="KW-0067">ATP-binding</keyword>
<dbReference type="InterPro" id="IPR004948">
    <property type="entry name" value="Nuc-triphosphatase_THEP1"/>
</dbReference>
<dbReference type="Proteomes" id="UP000005273">
    <property type="component" value="Unassembled WGS sequence"/>
</dbReference>
<evidence type="ECO:0000256" key="1">
    <source>
        <dbReference type="ARBA" id="ARBA00022741"/>
    </source>
</evidence>
<dbReference type="GO" id="GO:0017111">
    <property type="term" value="F:ribonucleoside triphosphate phosphatase activity"/>
    <property type="evidence" value="ECO:0007669"/>
    <property type="project" value="InterPro"/>
</dbReference>
<keyword evidence="1" id="KW-0547">Nucleotide-binding</keyword>
<dbReference type="PANTHER" id="PTHR43146:SF1">
    <property type="entry name" value="CANCER-RELATED NUCLEOSIDE-TRIPHOSPHATASE"/>
    <property type="match status" value="1"/>
</dbReference>
<gene>
    <name evidence="4" type="ORF">HMPREF1705_03982</name>
</gene>
<name>A0A0T5X8W0_9BACT</name>
<dbReference type="AlphaFoldDB" id="A0A0T5X8W0"/>
<evidence type="ECO:0000256" key="3">
    <source>
        <dbReference type="ARBA" id="ARBA00022840"/>
    </source>
</evidence>
<dbReference type="OrthoDB" id="9786803at2"/>
<evidence type="ECO:0000256" key="2">
    <source>
        <dbReference type="ARBA" id="ARBA00022801"/>
    </source>
</evidence>
<dbReference type="eggNOG" id="COG1618">
    <property type="taxonomic scope" value="Bacteria"/>
</dbReference>
<sequence>MPAKNILITGRPGVGKTTLIFRLIKQINLPCVGFYTAEIRESGRRTGFEAIALHGPKLIMSHVDIKSPYRVSKYSVDVANFEQFLKEIPFFDPKYAFIVIDEIGKMECFSPLFKKLILNLLDRNTPLIATIALRGDAFIESIKTRHDVRVYTVTYDNRDKLAMELYPVLKELAKGRNKEAN</sequence>